<accession>A0ABN8DMD5</accession>
<keyword evidence="3" id="KW-1185">Reference proteome</keyword>
<evidence type="ECO:0000313" key="2">
    <source>
        <dbReference type="EMBL" id="CAH0529815.1"/>
    </source>
</evidence>
<dbReference type="CDD" id="cd04301">
    <property type="entry name" value="NAT_SF"/>
    <property type="match status" value="1"/>
</dbReference>
<dbReference type="EMBL" id="CAKLCM010000003">
    <property type="protein sequence ID" value="CAH0529815.1"/>
    <property type="molecule type" value="Genomic_DNA"/>
</dbReference>
<sequence length="148" mass="17125">MKISLRLADETDLDFLIELRTDTMTQYMQDMNWPTDKMAMVERVRLDYDCANIIEVDGKMAGLFKVKFRPQQNQWYVVQIQVHPSFQNKKIGRTLILELFELAKITASSVALGVLKTNPAQHLYYHLGFVKVAETDAEYLLEYRSSAG</sequence>
<organism evidence="2 3">
    <name type="scientific">Vibrio hippocampi</name>
    <dbReference type="NCBI Taxonomy" id="654686"/>
    <lineage>
        <taxon>Bacteria</taxon>
        <taxon>Pseudomonadati</taxon>
        <taxon>Pseudomonadota</taxon>
        <taxon>Gammaproteobacteria</taxon>
        <taxon>Vibrionales</taxon>
        <taxon>Vibrionaceae</taxon>
        <taxon>Vibrio</taxon>
    </lineage>
</organism>
<dbReference type="PROSITE" id="PS51186">
    <property type="entry name" value="GNAT"/>
    <property type="match status" value="1"/>
</dbReference>
<dbReference type="Gene3D" id="3.40.630.30">
    <property type="match status" value="1"/>
</dbReference>
<name>A0ABN8DMD5_9VIBR</name>
<dbReference type="SUPFAM" id="SSF55729">
    <property type="entry name" value="Acyl-CoA N-acyltransferases (Nat)"/>
    <property type="match status" value="1"/>
</dbReference>
<evidence type="ECO:0000313" key="3">
    <source>
        <dbReference type="Proteomes" id="UP000838160"/>
    </source>
</evidence>
<comment type="caution">
    <text evidence="2">The sequence shown here is derived from an EMBL/GenBank/DDBJ whole genome shotgun (WGS) entry which is preliminary data.</text>
</comment>
<reference evidence="2" key="1">
    <citation type="submission" date="2021-12" db="EMBL/GenBank/DDBJ databases">
        <authorList>
            <person name="Rodrigo-Torres L."/>
            <person name="Arahal R. D."/>
            <person name="Lucena T."/>
        </authorList>
    </citation>
    <scope>NUCLEOTIDE SEQUENCE</scope>
    <source>
        <strain evidence="2">CECT 8226</strain>
    </source>
</reference>
<feature type="domain" description="N-acetyltransferase" evidence="1">
    <location>
        <begin position="3"/>
        <end position="148"/>
    </location>
</feature>
<dbReference type="RefSeq" id="WP_237486377.1">
    <property type="nucleotide sequence ID" value="NZ_CAKLCM010000003.1"/>
</dbReference>
<gene>
    <name evidence="2" type="ORF">VHP8226_03571</name>
</gene>
<dbReference type="Pfam" id="PF00583">
    <property type="entry name" value="Acetyltransf_1"/>
    <property type="match status" value="1"/>
</dbReference>
<dbReference type="Proteomes" id="UP000838160">
    <property type="component" value="Unassembled WGS sequence"/>
</dbReference>
<dbReference type="InterPro" id="IPR000182">
    <property type="entry name" value="GNAT_dom"/>
</dbReference>
<proteinExistence type="predicted"/>
<protein>
    <recommendedName>
        <fullName evidence="1">N-acetyltransferase domain-containing protein</fullName>
    </recommendedName>
</protein>
<dbReference type="InterPro" id="IPR016181">
    <property type="entry name" value="Acyl_CoA_acyltransferase"/>
</dbReference>
<evidence type="ECO:0000259" key="1">
    <source>
        <dbReference type="PROSITE" id="PS51186"/>
    </source>
</evidence>